<evidence type="ECO:0000313" key="2">
    <source>
        <dbReference type="Proteomes" id="UP000054937"/>
    </source>
</evidence>
<dbReference type="Proteomes" id="UP000054937">
    <property type="component" value="Unassembled WGS sequence"/>
</dbReference>
<name>A0A0V0QEZ7_PSEPJ</name>
<keyword evidence="2" id="KW-1185">Reference proteome</keyword>
<comment type="caution">
    <text evidence="1">The sequence shown here is derived from an EMBL/GenBank/DDBJ whole genome shotgun (WGS) entry which is preliminary data.</text>
</comment>
<evidence type="ECO:0000313" key="1">
    <source>
        <dbReference type="EMBL" id="KRX00782.1"/>
    </source>
</evidence>
<sequence>MREKNQHQIQCSHCNEDPKKDMKENYQQGKDYVIKNFLKNKNHFNSEIIFHENQIQKCLLHSEIESEKHIYLHIDRTQQIAICFKCQIVYCAVCQISYEQKGKQLIKNCDCNQKYKNKLPCLICKTFDIYNTEFQVNMKKYLIQVPIGICQQHSIFEGKLKEEIQKYLEREFV</sequence>
<gene>
    <name evidence="1" type="ORF">PPERSA_03042</name>
</gene>
<dbReference type="InParanoid" id="A0A0V0QEZ7"/>
<reference evidence="1 2" key="1">
    <citation type="journal article" date="2015" name="Sci. Rep.">
        <title>Genome of the facultative scuticociliatosis pathogen Pseudocohnilembus persalinus provides insight into its virulence through horizontal gene transfer.</title>
        <authorList>
            <person name="Xiong J."/>
            <person name="Wang G."/>
            <person name="Cheng J."/>
            <person name="Tian M."/>
            <person name="Pan X."/>
            <person name="Warren A."/>
            <person name="Jiang C."/>
            <person name="Yuan D."/>
            <person name="Miao W."/>
        </authorList>
    </citation>
    <scope>NUCLEOTIDE SEQUENCE [LARGE SCALE GENOMIC DNA]</scope>
    <source>
        <strain evidence="1">36N120E</strain>
    </source>
</reference>
<organism evidence="1 2">
    <name type="scientific">Pseudocohnilembus persalinus</name>
    <name type="common">Ciliate</name>
    <dbReference type="NCBI Taxonomy" id="266149"/>
    <lineage>
        <taxon>Eukaryota</taxon>
        <taxon>Sar</taxon>
        <taxon>Alveolata</taxon>
        <taxon>Ciliophora</taxon>
        <taxon>Intramacronucleata</taxon>
        <taxon>Oligohymenophorea</taxon>
        <taxon>Scuticociliatia</taxon>
        <taxon>Philasterida</taxon>
        <taxon>Pseudocohnilembidae</taxon>
        <taxon>Pseudocohnilembus</taxon>
    </lineage>
</organism>
<proteinExistence type="predicted"/>
<accession>A0A0V0QEZ7</accession>
<dbReference type="AlphaFoldDB" id="A0A0V0QEZ7"/>
<protein>
    <submittedName>
        <fullName evidence="1">Uncharacterized protein</fullName>
    </submittedName>
</protein>
<dbReference type="EMBL" id="LDAU01000182">
    <property type="protein sequence ID" value="KRX00782.1"/>
    <property type="molecule type" value="Genomic_DNA"/>
</dbReference>